<dbReference type="Proteomes" id="UP000604046">
    <property type="component" value="Unassembled WGS sequence"/>
</dbReference>
<accession>A0A812QK61</accession>
<dbReference type="EMBL" id="CAJNDS010002244">
    <property type="protein sequence ID" value="CAE7389935.1"/>
    <property type="molecule type" value="Genomic_DNA"/>
</dbReference>
<sequence>MERFVRRGRDGRILGVDEFQVAKALLAGEAEILSQEVDGQHLFDLCCHFGCQSTAAAMLTHGVSGCVFRGSSRPLAAPDVAKKAPPRLPPSVLPSTPAPPAFAVAKWAPPMLPFTPTAPPPRKAPPPACRCLCWTTCASCSWGFSEDGGVWMWDWDASLLAAKEAAESTAALPVDGALLDAFRSQPGSPALATGEGLAYLLDLAILLGGAELARRCARHCKFFPLRRWRARDFVKLTYSPVGPHVSIQELDVLMAALAAGVSIQHLVVRDFGSVSIGEAIALSGDALL</sequence>
<proteinExistence type="predicted"/>
<dbReference type="OrthoDB" id="414949at2759"/>
<feature type="non-terminal residue" evidence="1">
    <location>
        <position position="1"/>
    </location>
</feature>
<gene>
    <name evidence="1" type="ORF">SNAT2548_LOCUS21254</name>
</gene>
<comment type="caution">
    <text evidence="1">The sequence shown here is derived from an EMBL/GenBank/DDBJ whole genome shotgun (WGS) entry which is preliminary data.</text>
</comment>
<protein>
    <submittedName>
        <fullName evidence="1">Uncharacterized protein</fullName>
    </submittedName>
</protein>
<organism evidence="1 2">
    <name type="scientific">Symbiodinium natans</name>
    <dbReference type="NCBI Taxonomy" id="878477"/>
    <lineage>
        <taxon>Eukaryota</taxon>
        <taxon>Sar</taxon>
        <taxon>Alveolata</taxon>
        <taxon>Dinophyceae</taxon>
        <taxon>Suessiales</taxon>
        <taxon>Symbiodiniaceae</taxon>
        <taxon>Symbiodinium</taxon>
    </lineage>
</organism>
<reference evidence="1" key="1">
    <citation type="submission" date="2021-02" db="EMBL/GenBank/DDBJ databases">
        <authorList>
            <person name="Dougan E. K."/>
            <person name="Rhodes N."/>
            <person name="Thang M."/>
            <person name="Chan C."/>
        </authorList>
    </citation>
    <scope>NUCLEOTIDE SEQUENCE</scope>
</reference>
<evidence type="ECO:0000313" key="2">
    <source>
        <dbReference type="Proteomes" id="UP000604046"/>
    </source>
</evidence>
<name>A0A812QK61_9DINO</name>
<evidence type="ECO:0000313" key="1">
    <source>
        <dbReference type="EMBL" id="CAE7389935.1"/>
    </source>
</evidence>
<keyword evidence="2" id="KW-1185">Reference proteome</keyword>
<dbReference type="AlphaFoldDB" id="A0A812QK61"/>